<feature type="binding site" evidence="10">
    <location>
        <position position="830"/>
    </location>
    <ligand>
        <name>substrate</name>
    </ligand>
</feature>
<organism evidence="13 14">
    <name type="scientific">Littorina saxatilis</name>
    <dbReference type="NCBI Taxonomy" id="31220"/>
    <lineage>
        <taxon>Eukaryota</taxon>
        <taxon>Metazoa</taxon>
        <taxon>Spiralia</taxon>
        <taxon>Lophotrochozoa</taxon>
        <taxon>Mollusca</taxon>
        <taxon>Gastropoda</taxon>
        <taxon>Caenogastropoda</taxon>
        <taxon>Littorinimorpha</taxon>
        <taxon>Littorinoidea</taxon>
        <taxon>Littorinidae</taxon>
        <taxon>Littorina</taxon>
    </lineage>
</organism>
<dbReference type="Gene3D" id="3.30.870.10">
    <property type="entry name" value="Endonuclease Chain A"/>
    <property type="match status" value="2"/>
</dbReference>
<dbReference type="SUPFAM" id="SSF56024">
    <property type="entry name" value="Phospholipase D/nuclease"/>
    <property type="match status" value="2"/>
</dbReference>
<evidence type="ECO:0000256" key="9">
    <source>
        <dbReference type="PIRSR" id="PIRSR610347-1"/>
    </source>
</evidence>
<feature type="compositionally biased region" description="Low complexity" evidence="12">
    <location>
        <begin position="348"/>
        <end position="371"/>
    </location>
</feature>
<feature type="compositionally biased region" description="Low complexity" evidence="12">
    <location>
        <begin position="77"/>
        <end position="92"/>
    </location>
</feature>
<proteinExistence type="inferred from homology"/>
<evidence type="ECO:0000313" key="14">
    <source>
        <dbReference type="Proteomes" id="UP001374579"/>
    </source>
</evidence>
<evidence type="ECO:0000256" key="8">
    <source>
        <dbReference type="ARBA" id="ARBA00023242"/>
    </source>
</evidence>
<evidence type="ECO:0000256" key="5">
    <source>
        <dbReference type="ARBA" id="ARBA00022801"/>
    </source>
</evidence>
<dbReference type="CDD" id="cd09193">
    <property type="entry name" value="PLDc_mTdp1_1"/>
    <property type="match status" value="1"/>
</dbReference>
<feature type="compositionally biased region" description="Low complexity" evidence="12">
    <location>
        <begin position="632"/>
        <end position="644"/>
    </location>
</feature>
<evidence type="ECO:0008006" key="15">
    <source>
        <dbReference type="Google" id="ProtNLM"/>
    </source>
</evidence>
<keyword evidence="6" id="KW-0269">Exonuclease</keyword>
<dbReference type="GO" id="GO:0004527">
    <property type="term" value="F:exonuclease activity"/>
    <property type="evidence" value="ECO:0007669"/>
    <property type="project" value="UniProtKB-KW"/>
</dbReference>
<evidence type="ECO:0000256" key="4">
    <source>
        <dbReference type="ARBA" id="ARBA00022763"/>
    </source>
</evidence>
<dbReference type="PANTHER" id="PTHR12415:SF0">
    <property type="entry name" value="TYROSYL-DNA PHOSPHODIESTERASE 1"/>
    <property type="match status" value="1"/>
</dbReference>
<keyword evidence="8" id="KW-0539">Nucleus</keyword>
<feature type="compositionally biased region" description="Basic and acidic residues" evidence="12">
    <location>
        <begin position="438"/>
        <end position="466"/>
    </location>
</feature>
<feature type="compositionally biased region" description="Low complexity" evidence="12">
    <location>
        <begin position="204"/>
        <end position="243"/>
    </location>
</feature>
<evidence type="ECO:0000256" key="12">
    <source>
        <dbReference type="SAM" id="MobiDB-lite"/>
    </source>
</evidence>
<comment type="similarity">
    <text evidence="2">Belongs to the tyrosyl-DNA phosphodiesterase family.</text>
</comment>
<dbReference type="GO" id="GO:0006281">
    <property type="term" value="P:DNA repair"/>
    <property type="evidence" value="ECO:0007669"/>
    <property type="project" value="UniProtKB-KW"/>
</dbReference>
<dbReference type="InterPro" id="IPR010347">
    <property type="entry name" value="Tdp1"/>
</dbReference>
<feature type="binding site" evidence="10">
    <location>
        <position position="585"/>
    </location>
    <ligand>
        <name>substrate</name>
    </ligand>
</feature>
<feature type="compositionally biased region" description="Basic and acidic residues" evidence="12">
    <location>
        <begin position="29"/>
        <end position="45"/>
    </location>
</feature>
<feature type="compositionally biased region" description="Polar residues" evidence="12">
    <location>
        <begin position="157"/>
        <end position="171"/>
    </location>
</feature>
<name>A0AAN9GE48_9CAEN</name>
<gene>
    <name evidence="13" type="ORF">V1264_019552</name>
</gene>
<evidence type="ECO:0000256" key="1">
    <source>
        <dbReference type="ARBA" id="ARBA00004123"/>
    </source>
</evidence>
<feature type="compositionally biased region" description="Low complexity" evidence="12">
    <location>
        <begin position="145"/>
        <end position="156"/>
    </location>
</feature>
<feature type="compositionally biased region" description="Low complexity" evidence="12">
    <location>
        <begin position="383"/>
        <end position="393"/>
    </location>
</feature>
<feature type="active site" description="Proton donor/acceptor" evidence="9">
    <location>
        <position position="828"/>
    </location>
</feature>
<dbReference type="GO" id="GO:0017005">
    <property type="term" value="F:3'-tyrosyl-DNA phosphodiesterase activity"/>
    <property type="evidence" value="ECO:0007669"/>
    <property type="project" value="TreeGrafter"/>
</dbReference>
<keyword evidence="14" id="KW-1185">Reference proteome</keyword>
<protein>
    <recommendedName>
        <fullName evidence="15">Tyrosyl-DNA phosphodiesterase 1</fullName>
    </recommendedName>
</protein>
<comment type="caution">
    <text evidence="13">The sequence shown here is derived from an EMBL/GenBank/DDBJ whole genome shotgun (WGS) entry which is preliminary data.</text>
</comment>
<dbReference type="Pfam" id="PF06087">
    <property type="entry name" value="Tyr-DNA_phospho"/>
    <property type="match status" value="1"/>
</dbReference>
<evidence type="ECO:0000256" key="3">
    <source>
        <dbReference type="ARBA" id="ARBA00022722"/>
    </source>
</evidence>
<dbReference type="PANTHER" id="PTHR12415">
    <property type="entry name" value="TYROSYL-DNA PHOSPHODIESTERASE 1"/>
    <property type="match status" value="1"/>
</dbReference>
<sequence>MAAESDEEIARQLQAEFDAEATQHQQQMMDDRRLAASVAKTHDISDSESDSDATIEPPDYSGSLDGSQDLFDTTSGSASLNRSRKSVSSSPRTNRAKQKPLTEKPLTVSKILSLSKTHEVSDSDSDSVEDRNDSKSLVKPKKHSVAGGSSHSVGSKQTSSPTFSASWTTSNDRGDSVGAGSSKKHSIPKQNASSSDDSKKHSIPKISPSSSKDSKKYSVPKLSPSSSEDSKKYSIPKLSPSSSEDSKKYSVPKLGPSSSEDSKKYSVPKLGPSSSEDSKKYSVPKLGPSSSEDSKKYSVPKLGPSSSEDSKKYSVPKLGPSSSEDSKKYSVPKLGPSSSDDSKKHSIPKISPSSSKDSKKYSVPKLSPSSSEDSKKYSIPKLSPSSSGSAQSRGEGGAGSKPTKHGDRNFRTNPVHFQDFKMEGEKNLKRKSSPLPETDLKTEEKKPRTDRGAMKSQHQKREREKTRGFDKTIVDVFSEFQPLSLFLTKVRGIDDRFNSTGAVSIKDILSPLMGNLQASCQFNFMVDIPWLVEQYPKQFRDKPLLLVHGEKERSETQLKADGIPYPHISFCRAKLEMMYGTHHTKMMLLLYDCGMRVIIHTANLISGDWDQKTQGVWISPVFPRLPEGEKASSSSSSSSSSPSSKALPGDSPTKFKRDLLAYMAAYNVVPLLPWERHVREHDFSAARAYIIGSVPGRHTGERKAAWGHLKLRKVLQEAGPDKKEMSSWPVIGQFSSIGSLGATPDQWLCDEWLGSLSQCQGVTPTPLHHSKLQLVYPSKENVRLCLEGYGGGGCLPYSIKTAKKQIYLNNFVRKWGSEGRGRTVAIPHMKTYTRVSPDYTRAAWFLVTSANLSKAAWGMLEKQKTQLMIRSYEIGVLFLPSHVGCDGSFPVAKTAEEVVDSDEVMLPFPYDLPPPTYQKGDRIWMWDVPCVDLPDIHGKKYCPRL</sequence>
<keyword evidence="5" id="KW-0378">Hydrolase</keyword>
<evidence type="ECO:0000313" key="13">
    <source>
        <dbReference type="EMBL" id="KAK7104911.1"/>
    </source>
</evidence>
<dbReference type="GO" id="GO:0003697">
    <property type="term" value="F:single-stranded DNA binding"/>
    <property type="evidence" value="ECO:0007669"/>
    <property type="project" value="TreeGrafter"/>
</dbReference>
<evidence type="ECO:0000256" key="7">
    <source>
        <dbReference type="ARBA" id="ARBA00023204"/>
    </source>
</evidence>
<evidence type="ECO:0000256" key="10">
    <source>
        <dbReference type="PIRSR" id="PIRSR610347-2"/>
    </source>
</evidence>
<dbReference type="GO" id="GO:0005634">
    <property type="term" value="C:nucleus"/>
    <property type="evidence" value="ECO:0007669"/>
    <property type="project" value="UniProtKB-SubCell"/>
</dbReference>
<dbReference type="AlphaFoldDB" id="A0AAN9GE48"/>
<feature type="region of interest" description="Disordered" evidence="12">
    <location>
        <begin position="1"/>
        <end position="466"/>
    </location>
</feature>
<evidence type="ECO:0000256" key="11">
    <source>
        <dbReference type="PIRSR" id="PIRSR610347-3"/>
    </source>
</evidence>
<feature type="region of interest" description="Disordered" evidence="12">
    <location>
        <begin position="628"/>
        <end position="650"/>
    </location>
</feature>
<feature type="site" description="Interaction with DNA" evidence="11">
    <location>
        <position position="853"/>
    </location>
</feature>
<keyword evidence="3" id="KW-0540">Nuclease</keyword>
<feature type="compositionally biased region" description="Basic and acidic residues" evidence="12">
    <location>
        <begin position="418"/>
        <end position="427"/>
    </location>
</feature>
<dbReference type="CDD" id="cd09195">
    <property type="entry name" value="PLDc_mTdp1_2"/>
    <property type="match status" value="1"/>
</dbReference>
<feature type="compositionally biased region" description="Polar residues" evidence="12">
    <location>
        <begin position="64"/>
        <end position="76"/>
    </location>
</feature>
<evidence type="ECO:0000256" key="2">
    <source>
        <dbReference type="ARBA" id="ARBA00010205"/>
    </source>
</evidence>
<evidence type="ECO:0000256" key="6">
    <source>
        <dbReference type="ARBA" id="ARBA00022839"/>
    </source>
</evidence>
<accession>A0AAN9GE48</accession>
<feature type="active site" description="Nucleophile" evidence="9">
    <location>
        <position position="583"/>
    </location>
</feature>
<reference evidence="13 14" key="1">
    <citation type="submission" date="2024-02" db="EMBL/GenBank/DDBJ databases">
        <title>Chromosome-scale genome assembly of the rough periwinkle Littorina saxatilis.</title>
        <authorList>
            <person name="De Jode A."/>
            <person name="Faria R."/>
            <person name="Formenti G."/>
            <person name="Sims Y."/>
            <person name="Smith T.P."/>
            <person name="Tracey A."/>
            <person name="Wood J.M.D."/>
            <person name="Zagrodzka Z.B."/>
            <person name="Johannesson K."/>
            <person name="Butlin R.K."/>
            <person name="Leder E.H."/>
        </authorList>
    </citation>
    <scope>NUCLEOTIDE SEQUENCE [LARGE SCALE GENOMIC DNA]</scope>
    <source>
        <strain evidence="13">Snail1</strain>
        <tissue evidence="13">Muscle</tissue>
    </source>
</reference>
<keyword evidence="4" id="KW-0227">DNA damage</keyword>
<dbReference type="Proteomes" id="UP001374579">
    <property type="component" value="Unassembled WGS sequence"/>
</dbReference>
<comment type="subcellular location">
    <subcellularLocation>
        <location evidence="1">Nucleus</location>
    </subcellularLocation>
</comment>
<keyword evidence="7" id="KW-0234">DNA repair</keyword>
<dbReference type="GO" id="GO:0003690">
    <property type="term" value="F:double-stranded DNA binding"/>
    <property type="evidence" value="ECO:0007669"/>
    <property type="project" value="TreeGrafter"/>
</dbReference>
<dbReference type="EMBL" id="JBAMIC010000008">
    <property type="protein sequence ID" value="KAK7104911.1"/>
    <property type="molecule type" value="Genomic_DNA"/>
</dbReference>